<evidence type="ECO:0000313" key="16">
    <source>
        <dbReference type="Proteomes" id="UP000669179"/>
    </source>
</evidence>
<sequence length="668" mass="68703">MSIHPVVAQVTRRIADRSAGPRAAYLDRIAAARTQGPARSGLGCANLAHGFAACGPLEKLQLRGEVTPNVAIVTSYNDMLSAHQPLKDYPDVLKAAISAAGGTAQVAGGVPAMCDGITQGRAGMELSLFSRDVVAMATAVALSHDMFDGALLLGVCDKIVPGLVIGALSFGHLPAILVPAGPMSSGLPNAEKAKIRKRYAAGEIGREELLEAESASYHSAGTCTFYGTANSNQLLMEVMGLHLPGASFVPPGTELRAALTAQAGRRVLEITDLAGDAYTPVGEMLDEKAFVNGVVALLATGGSTNHTLHLVAMAAAAGLELTWDDFDELSKITPLLTRLYPNGTADVNHFHAAGGTAYLIGELLDAGLLHEDARTVGGTNLSAYRETPTLPPEPAPNGSAPSAPSAPSAASATAENSAAGAGERLTWRPVPAESGDRSVLRPVSDPFDEHGGLHTVSGNLGRAVVKVSAVREEHRLIEAPARVFDSQEELQAAFSAGELDHDMVAVVRYQGPHANGMPELHRLTPPMAVLQDRGHRVALVTDGRMSGASGAVPAAIHVSPEAAAGGPLARVRDGDMIRLDADKGLLEVLVPDEEFAAREATGRAPGDEWSGTGRELFHAFRRAVGPAEQGAGVFGTAGTFSTPAAASAAAPVGATTTANGSAGTGVFG</sequence>
<feature type="domain" description="Dihydroxy-acid/6-phosphogluconate dehydratase N-terminal" evidence="13">
    <location>
        <begin position="68"/>
        <end position="382"/>
    </location>
</feature>
<keyword evidence="10" id="KW-0028">Amino-acid biosynthesis</keyword>
<name>A0A939T227_9ACTN</name>
<feature type="region of interest" description="Disordered" evidence="12">
    <location>
        <begin position="382"/>
        <end position="444"/>
    </location>
</feature>
<dbReference type="EC" id="4.2.1.12" evidence="11"/>
<keyword evidence="9 11" id="KW-0119">Carbohydrate metabolism</keyword>
<evidence type="ECO:0000256" key="9">
    <source>
        <dbReference type="ARBA" id="ARBA00023277"/>
    </source>
</evidence>
<evidence type="ECO:0000313" key="15">
    <source>
        <dbReference type="EMBL" id="MBO2448806.1"/>
    </source>
</evidence>
<dbReference type="GO" id="GO:0004456">
    <property type="term" value="F:phosphogluconate dehydratase activity"/>
    <property type="evidence" value="ECO:0007669"/>
    <property type="project" value="UniProtKB-UniRule"/>
</dbReference>
<evidence type="ECO:0000256" key="2">
    <source>
        <dbReference type="ARBA" id="ARBA00022485"/>
    </source>
</evidence>
<evidence type="ECO:0000256" key="8">
    <source>
        <dbReference type="ARBA" id="ARBA00023239"/>
    </source>
</evidence>
<keyword evidence="6 11" id="KW-0411">Iron-sulfur</keyword>
<dbReference type="EMBL" id="JAGEOJ010000006">
    <property type="protein sequence ID" value="MBO2448806.1"/>
    <property type="molecule type" value="Genomic_DNA"/>
</dbReference>
<evidence type="ECO:0000259" key="13">
    <source>
        <dbReference type="Pfam" id="PF00920"/>
    </source>
</evidence>
<keyword evidence="7 11" id="KW-0311">Gluconate utilization</keyword>
<comment type="cofactor">
    <cofactor evidence="11">
        <name>[4Fe-4S] cluster</name>
        <dbReference type="ChEBI" id="CHEBI:49883"/>
    </cofactor>
    <text evidence="11">Binds 1 [4Fe-4S] cluster.</text>
</comment>
<dbReference type="FunFam" id="3.50.30.80:FF:000001">
    <property type="entry name" value="Dihydroxy-acid dehydratase"/>
    <property type="match status" value="1"/>
</dbReference>
<dbReference type="InterPro" id="IPR004786">
    <property type="entry name" value="6-phosphgluc_deHydtase"/>
</dbReference>
<feature type="domain" description="Dihydroxy-acid/6-phosphogluconate dehydratase C-terminal" evidence="14">
    <location>
        <begin position="439"/>
        <end position="631"/>
    </location>
</feature>
<evidence type="ECO:0000259" key="14">
    <source>
        <dbReference type="Pfam" id="PF24877"/>
    </source>
</evidence>
<dbReference type="PANTHER" id="PTHR43661">
    <property type="entry name" value="D-XYLONATE DEHYDRATASE"/>
    <property type="match status" value="1"/>
</dbReference>
<dbReference type="GO" id="GO:0051537">
    <property type="term" value="F:2 iron, 2 sulfur cluster binding"/>
    <property type="evidence" value="ECO:0007669"/>
    <property type="project" value="UniProtKB-KW"/>
</dbReference>
<dbReference type="GO" id="GO:0009082">
    <property type="term" value="P:branched-chain amino acid biosynthetic process"/>
    <property type="evidence" value="ECO:0007669"/>
    <property type="project" value="UniProtKB-KW"/>
</dbReference>
<evidence type="ECO:0000256" key="3">
    <source>
        <dbReference type="ARBA" id="ARBA00022714"/>
    </source>
</evidence>
<proteinExistence type="inferred from homology"/>
<dbReference type="GO" id="GO:0046872">
    <property type="term" value="F:metal ion binding"/>
    <property type="evidence" value="ECO:0007669"/>
    <property type="project" value="UniProtKB-KW"/>
</dbReference>
<keyword evidence="10" id="KW-0100">Branched-chain amino acid biosynthesis</keyword>
<dbReference type="Pfam" id="PF24877">
    <property type="entry name" value="ILV_EDD_C"/>
    <property type="match status" value="1"/>
</dbReference>
<gene>
    <name evidence="11" type="primary">edd</name>
    <name evidence="15" type="ORF">J4573_17010</name>
</gene>
<protein>
    <recommendedName>
        <fullName evidence="11">Phosphogluconate dehydratase</fullName>
        <ecNumber evidence="11">4.2.1.12</ecNumber>
    </recommendedName>
</protein>
<dbReference type="SUPFAM" id="SSF143975">
    <property type="entry name" value="IlvD/EDD N-terminal domain-like"/>
    <property type="match status" value="1"/>
</dbReference>
<evidence type="ECO:0000256" key="1">
    <source>
        <dbReference type="ARBA" id="ARBA00006486"/>
    </source>
</evidence>
<comment type="catalytic activity">
    <reaction evidence="11">
        <text>6-phospho-D-gluconate = 2-dehydro-3-deoxy-6-phospho-D-gluconate + H2O</text>
        <dbReference type="Rhea" id="RHEA:17277"/>
        <dbReference type="ChEBI" id="CHEBI:15377"/>
        <dbReference type="ChEBI" id="CHEBI:57569"/>
        <dbReference type="ChEBI" id="CHEBI:58759"/>
        <dbReference type="EC" id="4.2.1.12"/>
    </reaction>
</comment>
<feature type="binding site" evidence="11">
    <location>
        <position position="223"/>
    </location>
    <ligand>
        <name>[4Fe-4S] cluster</name>
        <dbReference type="ChEBI" id="CHEBI:49883"/>
    </ligand>
</feature>
<dbReference type="InterPro" id="IPR000581">
    <property type="entry name" value="ILV_EDD_N"/>
</dbReference>
<keyword evidence="2 11" id="KW-0004">4Fe-4S</keyword>
<evidence type="ECO:0000256" key="12">
    <source>
        <dbReference type="SAM" id="MobiDB-lite"/>
    </source>
</evidence>
<evidence type="ECO:0000256" key="11">
    <source>
        <dbReference type="HAMAP-Rule" id="MF_02094"/>
    </source>
</evidence>
<dbReference type="Pfam" id="PF00920">
    <property type="entry name" value="ILVD_EDD_N"/>
    <property type="match status" value="1"/>
</dbReference>
<comment type="pathway">
    <text evidence="11">Carbohydrate metabolism; Entner-Doudoroff pathway.</text>
</comment>
<dbReference type="InterPro" id="IPR020558">
    <property type="entry name" value="DiOHA_6PGluconate_deHydtase_CS"/>
</dbReference>
<evidence type="ECO:0000256" key="4">
    <source>
        <dbReference type="ARBA" id="ARBA00022723"/>
    </source>
</evidence>
<keyword evidence="4 11" id="KW-0479">Metal-binding</keyword>
<dbReference type="AlphaFoldDB" id="A0A939T227"/>
<feature type="binding site" evidence="11">
    <location>
        <position position="156"/>
    </location>
    <ligand>
        <name>[4Fe-4S] cluster</name>
        <dbReference type="ChEBI" id="CHEBI:49883"/>
    </ligand>
</feature>
<keyword evidence="8 11" id="KW-0456">Lyase</keyword>
<reference evidence="15" key="1">
    <citation type="submission" date="2021-03" db="EMBL/GenBank/DDBJ databases">
        <authorList>
            <person name="Kanchanasin P."/>
            <person name="Saeng-In P."/>
            <person name="Phongsopitanun W."/>
            <person name="Yuki M."/>
            <person name="Kudo T."/>
            <person name="Ohkuma M."/>
            <person name="Tanasupawat S."/>
        </authorList>
    </citation>
    <scope>NUCLEOTIDE SEQUENCE</scope>
    <source>
        <strain evidence="15">GKU 128</strain>
    </source>
</reference>
<dbReference type="SUPFAM" id="SSF52016">
    <property type="entry name" value="LeuD/IlvD-like"/>
    <property type="match status" value="1"/>
</dbReference>
<dbReference type="Proteomes" id="UP000669179">
    <property type="component" value="Unassembled WGS sequence"/>
</dbReference>
<evidence type="ECO:0000256" key="10">
    <source>
        <dbReference type="ARBA" id="ARBA00023304"/>
    </source>
</evidence>
<dbReference type="GO" id="GO:0005829">
    <property type="term" value="C:cytosol"/>
    <property type="evidence" value="ECO:0007669"/>
    <property type="project" value="TreeGrafter"/>
</dbReference>
<comment type="function">
    <text evidence="11">Catalyzes the dehydration of 6-phospho-D-gluconate to 2-dehydro-3-deoxy-6-phospho-D-gluconate.</text>
</comment>
<dbReference type="GO" id="GO:0019521">
    <property type="term" value="P:D-gluconate metabolic process"/>
    <property type="evidence" value="ECO:0007669"/>
    <property type="project" value="UniProtKB-KW"/>
</dbReference>
<evidence type="ECO:0000256" key="5">
    <source>
        <dbReference type="ARBA" id="ARBA00023004"/>
    </source>
</evidence>
<dbReference type="GO" id="GO:0051539">
    <property type="term" value="F:4 iron, 4 sulfur cluster binding"/>
    <property type="evidence" value="ECO:0007669"/>
    <property type="project" value="UniProtKB-UniRule"/>
</dbReference>
<dbReference type="RefSeq" id="WP_208256463.1">
    <property type="nucleotide sequence ID" value="NZ_JAGEOJ010000006.1"/>
</dbReference>
<comment type="caution">
    <text evidence="15">The sequence shown here is derived from an EMBL/GenBank/DDBJ whole genome shotgun (WGS) entry which is preliminary data.</text>
</comment>
<comment type="similarity">
    <text evidence="1 11">Belongs to the IlvD/Edd family.</text>
</comment>
<dbReference type="PROSITE" id="PS00887">
    <property type="entry name" value="ILVD_EDD_2"/>
    <property type="match status" value="1"/>
</dbReference>
<dbReference type="PROSITE" id="PS00886">
    <property type="entry name" value="ILVD_EDD_1"/>
    <property type="match status" value="1"/>
</dbReference>
<keyword evidence="16" id="KW-1185">Reference proteome</keyword>
<organism evidence="15 16">
    <name type="scientific">Actinomadura barringtoniae</name>
    <dbReference type="NCBI Taxonomy" id="1427535"/>
    <lineage>
        <taxon>Bacteria</taxon>
        <taxon>Bacillati</taxon>
        <taxon>Actinomycetota</taxon>
        <taxon>Actinomycetes</taxon>
        <taxon>Streptosporangiales</taxon>
        <taxon>Thermomonosporaceae</taxon>
        <taxon>Actinomadura</taxon>
    </lineage>
</organism>
<dbReference type="PANTHER" id="PTHR43661:SF1">
    <property type="entry name" value="PHOSPHOGLUCONATE DEHYDRATASE"/>
    <property type="match status" value="1"/>
</dbReference>
<dbReference type="GO" id="GO:0009255">
    <property type="term" value="P:Entner-Doudoroff pathway through 6-phosphogluconate"/>
    <property type="evidence" value="ECO:0007669"/>
    <property type="project" value="UniProtKB-UniRule"/>
</dbReference>
<evidence type="ECO:0000256" key="7">
    <source>
        <dbReference type="ARBA" id="ARBA00023064"/>
    </source>
</evidence>
<keyword evidence="3" id="KW-0001">2Fe-2S</keyword>
<feature type="compositionally biased region" description="Low complexity" evidence="12">
    <location>
        <begin position="396"/>
        <end position="423"/>
    </location>
</feature>
<evidence type="ECO:0000256" key="6">
    <source>
        <dbReference type="ARBA" id="ARBA00023014"/>
    </source>
</evidence>
<dbReference type="InterPro" id="IPR037237">
    <property type="entry name" value="IlvD/EDD_N"/>
</dbReference>
<dbReference type="InterPro" id="IPR056740">
    <property type="entry name" value="ILV_EDD_C"/>
</dbReference>
<accession>A0A939T227</accession>
<dbReference type="Gene3D" id="3.50.30.80">
    <property type="entry name" value="IlvD/EDD C-terminal domain-like"/>
    <property type="match status" value="1"/>
</dbReference>
<dbReference type="InterPro" id="IPR042096">
    <property type="entry name" value="Dihydro-acid_dehy_C"/>
</dbReference>
<dbReference type="HAMAP" id="MF_02094">
    <property type="entry name" value="Edd"/>
    <property type="match status" value="1"/>
</dbReference>
<keyword evidence="5 11" id="KW-0408">Iron</keyword>